<evidence type="ECO:0000313" key="1">
    <source>
        <dbReference type="EMBL" id="AZI34009.1"/>
    </source>
</evidence>
<reference evidence="2" key="1">
    <citation type="submission" date="2018-11" db="EMBL/GenBank/DDBJ databases">
        <title>Proposal to divide the Flavobacteriaceae and reorganize its genera based on Amino Acid Identity values calculated from whole genome sequences.</title>
        <authorList>
            <person name="Nicholson A.C."/>
            <person name="Gulvik C.A."/>
            <person name="Whitney A.M."/>
            <person name="Humrighouse B.W."/>
            <person name="Bell M."/>
            <person name="Holmes B."/>
            <person name="Steigerwalt A.G."/>
            <person name="Villarma A."/>
            <person name="Sheth M."/>
            <person name="Batra D."/>
            <person name="Pryor J."/>
            <person name="Bernardet J.-F."/>
            <person name="Hugo C."/>
            <person name="Kampfer P."/>
            <person name="Newman J.D."/>
            <person name="McQuiston J.R."/>
        </authorList>
    </citation>
    <scope>NUCLEOTIDE SEQUENCE [LARGE SCALE GENOMIC DNA]</scope>
    <source>
        <strain evidence="2">G0081</strain>
    </source>
</reference>
<dbReference type="AlphaFoldDB" id="A0A3G8XLK5"/>
<dbReference type="EMBL" id="CP034159">
    <property type="protein sequence ID" value="AZI34009.1"/>
    <property type="molecule type" value="Genomic_DNA"/>
</dbReference>
<name>A0A3G8XLK5_9FLAO</name>
<dbReference type="OrthoDB" id="1244848at2"/>
<sequence length="331" mass="38642">MINRIIICIISLCFFSLFSCKKNTDYKSSSISEENKKIDTLEVIYYQDKKVKELFLSEYENEKNVKLFFYENGKLERKVLNFNSYPQNNYEYNQNGKLIHHWKEGDIGGCIATIGREVFWDDKGNISKEVVHTNSGESCSEKILIHEIKEYFSGTKKIKSIKNTRESYEGSNECPCGFWKEYDENEKIISQNTFTECSNTNISCEDDDIQNEKSSISDKWIGRYELNLIGKGNRTGNEYQIYLDISKDSIAYTAEGYQLYHKFLLTASDNGNELYLKYTKPMDDTNSWALEKTKDFGKITIKNGKYLWESPFLNTSYTDNKKIIYTISKKN</sequence>
<proteinExistence type="predicted"/>
<dbReference type="Proteomes" id="UP000270185">
    <property type="component" value="Chromosome"/>
</dbReference>
<organism evidence="1 2">
    <name type="scientific">Kaistella carnis</name>
    <dbReference type="NCBI Taxonomy" id="1241979"/>
    <lineage>
        <taxon>Bacteria</taxon>
        <taxon>Pseudomonadati</taxon>
        <taxon>Bacteroidota</taxon>
        <taxon>Flavobacteriia</taxon>
        <taxon>Flavobacteriales</taxon>
        <taxon>Weeksellaceae</taxon>
        <taxon>Chryseobacterium group</taxon>
        <taxon>Kaistella</taxon>
    </lineage>
</organism>
<gene>
    <name evidence="1" type="ORF">EIB73_12835</name>
</gene>
<accession>A0A3G8XLK5</accession>
<dbReference type="KEGG" id="ccas:EIB73_12835"/>
<evidence type="ECO:0000313" key="2">
    <source>
        <dbReference type="Proteomes" id="UP000270185"/>
    </source>
</evidence>
<keyword evidence="2" id="KW-1185">Reference proteome</keyword>
<dbReference type="RefSeq" id="WP_125025645.1">
    <property type="nucleotide sequence ID" value="NZ_CP034159.1"/>
</dbReference>
<dbReference type="PROSITE" id="PS51257">
    <property type="entry name" value="PROKAR_LIPOPROTEIN"/>
    <property type="match status" value="1"/>
</dbReference>
<protein>
    <submittedName>
        <fullName evidence="1">Uncharacterized protein</fullName>
    </submittedName>
</protein>